<comment type="caution">
    <text evidence="2">The sequence shown here is derived from an EMBL/GenBank/DDBJ whole genome shotgun (WGS) entry which is preliminary data.</text>
</comment>
<dbReference type="GO" id="GO:0003755">
    <property type="term" value="F:peptidyl-prolyl cis-trans isomerase activity"/>
    <property type="evidence" value="ECO:0007669"/>
    <property type="project" value="UniProtKB-EC"/>
</dbReference>
<dbReference type="RefSeq" id="WP_396639718.1">
    <property type="nucleotide sequence ID" value="NZ_JBIQWL010000002.1"/>
</dbReference>
<dbReference type="EMBL" id="JBIQWL010000002">
    <property type="protein sequence ID" value="MFH8249761.1"/>
    <property type="molecule type" value="Genomic_DNA"/>
</dbReference>
<reference evidence="2 3" key="1">
    <citation type="submission" date="2024-09" db="EMBL/GenBank/DDBJ databases">
        <authorList>
            <person name="Pan X."/>
        </authorList>
    </citation>
    <scope>NUCLEOTIDE SEQUENCE [LARGE SCALE GENOMIC DNA]</scope>
    <source>
        <strain evidence="2 3">B2969</strain>
    </source>
</reference>
<keyword evidence="3" id="KW-1185">Reference proteome</keyword>
<dbReference type="InterPro" id="IPR046357">
    <property type="entry name" value="PPIase_dom_sf"/>
</dbReference>
<dbReference type="Proteomes" id="UP001610861">
    <property type="component" value="Unassembled WGS sequence"/>
</dbReference>
<dbReference type="Gene3D" id="3.10.50.40">
    <property type="match status" value="1"/>
</dbReference>
<keyword evidence="1" id="KW-0732">Signal</keyword>
<proteinExistence type="predicted"/>
<feature type="signal peptide" evidence="1">
    <location>
        <begin position="1"/>
        <end position="19"/>
    </location>
</feature>
<dbReference type="EC" id="5.2.1.8" evidence="2"/>
<dbReference type="SUPFAM" id="SSF54534">
    <property type="entry name" value="FKBP-like"/>
    <property type="match status" value="1"/>
</dbReference>
<organism evidence="2 3">
    <name type="scientific">Microbacterium alkaliflavum</name>
    <dbReference type="NCBI Taxonomy" id="3248839"/>
    <lineage>
        <taxon>Bacteria</taxon>
        <taxon>Bacillati</taxon>
        <taxon>Actinomycetota</taxon>
        <taxon>Actinomycetes</taxon>
        <taxon>Micrococcales</taxon>
        <taxon>Microbacteriaceae</taxon>
        <taxon>Microbacterium</taxon>
    </lineage>
</organism>
<dbReference type="PROSITE" id="PS51257">
    <property type="entry name" value="PROKAR_LIPOPROTEIN"/>
    <property type="match status" value="1"/>
</dbReference>
<evidence type="ECO:0000313" key="3">
    <source>
        <dbReference type="Proteomes" id="UP001610861"/>
    </source>
</evidence>
<evidence type="ECO:0000313" key="2">
    <source>
        <dbReference type="EMBL" id="MFH8249761.1"/>
    </source>
</evidence>
<name>A0ABW7Q4J5_9MICO</name>
<protein>
    <submittedName>
        <fullName evidence="2">FKBP-type peptidyl-prolyl cis-trans isomerase</fullName>
        <ecNumber evidence="2">5.2.1.8</ecNumber>
    </submittedName>
</protein>
<accession>A0ABW7Q4J5</accession>
<evidence type="ECO:0000256" key="1">
    <source>
        <dbReference type="SAM" id="SignalP"/>
    </source>
</evidence>
<keyword evidence="2" id="KW-0413">Isomerase</keyword>
<gene>
    <name evidence="2" type="ORF">ACH3VR_05255</name>
</gene>
<feature type="chain" id="PRO_5046127387" evidence="1">
    <location>
        <begin position="20"/>
        <end position="315"/>
    </location>
</feature>
<sequence length="315" mass="32002">MRKLPALLAVLGLTAVGLAGCAVPAGFESCPRPSSTTSATDLVTVSGEVGKEPDVSVNTPFHVDETSFSDAVTGDGPAISSDNQAVVLDITIVSGKTGEPVVATQYNGDASRVNAFSRWTQAVPALDTALECATEGSRIVVAIPPGGIETETAASLGLGEKDSAVAIVDLQKVYLPRAQGSLVYNDAMGMPTVVRAPDGRPGVIVPDSAAPEKLTAQTLIKGDGEKVSGDQNVRVNYTSVSWDDRKVIETTWDSEAASTTLEALVPGAAKALGDVTVGSQLLVVVPAEKASGGSSASGARVFVIDVLGVDAAAAQ</sequence>